<dbReference type="Proteomes" id="UP000193922">
    <property type="component" value="Unassembled WGS sequence"/>
</dbReference>
<comment type="caution">
    <text evidence="4">The sequence shown here is derived from an EMBL/GenBank/DDBJ whole genome shotgun (WGS) entry which is preliminary data.</text>
</comment>
<keyword evidence="5" id="KW-1185">Reference proteome</keyword>
<protein>
    <recommendedName>
        <fullName evidence="3">SHSP domain-containing protein</fullName>
    </recommendedName>
</protein>
<reference evidence="4 5" key="1">
    <citation type="submission" date="2016-07" db="EMBL/GenBank/DDBJ databases">
        <title>Pervasive Adenine N6-methylation of Active Genes in Fungi.</title>
        <authorList>
            <consortium name="DOE Joint Genome Institute"/>
            <person name="Mondo S.J."/>
            <person name="Dannebaum R.O."/>
            <person name="Kuo R.C."/>
            <person name="Labutti K."/>
            <person name="Haridas S."/>
            <person name="Kuo A."/>
            <person name="Salamov A."/>
            <person name="Ahrendt S.R."/>
            <person name="Lipzen A."/>
            <person name="Sullivan W."/>
            <person name="Andreopoulos W.B."/>
            <person name="Clum A."/>
            <person name="Lindquist E."/>
            <person name="Daum C."/>
            <person name="Ramamoorthy G.K."/>
            <person name="Gryganskyi A."/>
            <person name="Culley D."/>
            <person name="Magnuson J.K."/>
            <person name="James T.Y."/>
            <person name="O'Malley M.A."/>
            <person name="Stajich J.E."/>
            <person name="Spatafora J.W."/>
            <person name="Visel A."/>
            <person name="Grigoriev I.V."/>
        </authorList>
    </citation>
    <scope>NUCLEOTIDE SEQUENCE [LARGE SCALE GENOMIC DNA]</scope>
    <source>
        <strain evidence="4 5">ATCC 12442</strain>
    </source>
</reference>
<evidence type="ECO:0000259" key="3">
    <source>
        <dbReference type="PROSITE" id="PS01031"/>
    </source>
</evidence>
<evidence type="ECO:0000256" key="1">
    <source>
        <dbReference type="PROSITE-ProRule" id="PRU00285"/>
    </source>
</evidence>
<comment type="similarity">
    <text evidence="1">Belongs to the small heat shock protein (HSP20) family.</text>
</comment>
<organism evidence="4 5">
    <name type="scientific">Linderina pennispora</name>
    <dbReference type="NCBI Taxonomy" id="61395"/>
    <lineage>
        <taxon>Eukaryota</taxon>
        <taxon>Fungi</taxon>
        <taxon>Fungi incertae sedis</taxon>
        <taxon>Zoopagomycota</taxon>
        <taxon>Kickxellomycotina</taxon>
        <taxon>Kickxellomycetes</taxon>
        <taxon>Kickxellales</taxon>
        <taxon>Kickxellaceae</taxon>
        <taxon>Linderina</taxon>
    </lineage>
</organism>
<dbReference type="OrthoDB" id="1431247at2759"/>
<sequence length="115" mass="12788">MSSSAENGYDDLVLKAGTDMGTLFDGFFGSIEGLRAGQPSDKGLWAPRIDRHEDEDQVVLRAHLPNVPHNHIRIDRSTPGRLKIFGEYNSQTKRLGQFEKDVPLPPAANSSRFPK</sequence>
<dbReference type="GeneID" id="63807139"/>
<dbReference type="EMBL" id="MCFD01000010">
    <property type="protein sequence ID" value="ORX68325.1"/>
    <property type="molecule type" value="Genomic_DNA"/>
</dbReference>
<evidence type="ECO:0000313" key="4">
    <source>
        <dbReference type="EMBL" id="ORX68325.1"/>
    </source>
</evidence>
<evidence type="ECO:0000256" key="2">
    <source>
        <dbReference type="SAM" id="MobiDB-lite"/>
    </source>
</evidence>
<proteinExistence type="inferred from homology"/>
<dbReference type="Gene3D" id="2.60.40.790">
    <property type="match status" value="1"/>
</dbReference>
<evidence type="ECO:0000313" key="5">
    <source>
        <dbReference type="Proteomes" id="UP000193922"/>
    </source>
</evidence>
<feature type="region of interest" description="Disordered" evidence="2">
    <location>
        <begin position="96"/>
        <end position="115"/>
    </location>
</feature>
<dbReference type="AlphaFoldDB" id="A0A1Y1W4Q6"/>
<dbReference type="SUPFAM" id="SSF49764">
    <property type="entry name" value="HSP20-like chaperones"/>
    <property type="match status" value="1"/>
</dbReference>
<feature type="domain" description="SHSP" evidence="3">
    <location>
        <begin position="40"/>
        <end position="115"/>
    </location>
</feature>
<dbReference type="RefSeq" id="XP_040742139.1">
    <property type="nucleotide sequence ID" value="XM_040890491.1"/>
</dbReference>
<gene>
    <name evidence="4" type="ORF">DL89DRAFT_294220</name>
</gene>
<accession>A0A1Y1W4Q6</accession>
<dbReference type="InterPro" id="IPR002068">
    <property type="entry name" value="A-crystallin/Hsp20_dom"/>
</dbReference>
<dbReference type="PROSITE" id="PS01031">
    <property type="entry name" value="SHSP"/>
    <property type="match status" value="1"/>
</dbReference>
<dbReference type="InterPro" id="IPR008978">
    <property type="entry name" value="HSP20-like_chaperone"/>
</dbReference>
<name>A0A1Y1W4Q6_9FUNG</name>